<gene>
    <name evidence="2" type="ORF">LX80_02086</name>
</gene>
<dbReference type="SMART" id="SM00450">
    <property type="entry name" value="RHOD"/>
    <property type="match status" value="1"/>
</dbReference>
<dbReference type="InterPro" id="IPR001763">
    <property type="entry name" value="Rhodanese-like_dom"/>
</dbReference>
<dbReference type="Pfam" id="PF00581">
    <property type="entry name" value="Rhodanese"/>
    <property type="match status" value="1"/>
</dbReference>
<dbReference type="InterPro" id="IPR036873">
    <property type="entry name" value="Rhodanese-like_dom_sf"/>
</dbReference>
<dbReference type="GO" id="GO:0016740">
    <property type="term" value="F:transferase activity"/>
    <property type="evidence" value="ECO:0007669"/>
    <property type="project" value="UniProtKB-KW"/>
</dbReference>
<evidence type="ECO:0000313" key="3">
    <source>
        <dbReference type="Proteomes" id="UP000249720"/>
    </source>
</evidence>
<accession>A0A2W7TF34</accession>
<dbReference type="AlphaFoldDB" id="A0A2W7TF34"/>
<dbReference type="CDD" id="cd00158">
    <property type="entry name" value="RHOD"/>
    <property type="match status" value="1"/>
</dbReference>
<dbReference type="Proteomes" id="UP000249720">
    <property type="component" value="Unassembled WGS sequence"/>
</dbReference>
<reference evidence="2 3" key="1">
    <citation type="submission" date="2018-06" db="EMBL/GenBank/DDBJ databases">
        <title>Genomic Encyclopedia of Archaeal and Bacterial Type Strains, Phase II (KMG-II): from individual species to whole genera.</title>
        <authorList>
            <person name="Goeker M."/>
        </authorList>
    </citation>
    <scope>NUCLEOTIDE SEQUENCE [LARGE SCALE GENOMIC DNA]</scope>
    <source>
        <strain evidence="2 3">DSM 23241</strain>
    </source>
</reference>
<evidence type="ECO:0000259" key="1">
    <source>
        <dbReference type="PROSITE" id="PS50206"/>
    </source>
</evidence>
<feature type="domain" description="Rhodanese" evidence="1">
    <location>
        <begin position="15"/>
        <end position="101"/>
    </location>
</feature>
<dbReference type="RefSeq" id="WP_111296118.1">
    <property type="nucleotide sequence ID" value="NZ_QKZV01000006.1"/>
</dbReference>
<dbReference type="PROSITE" id="PS50206">
    <property type="entry name" value="RHODANESE_3"/>
    <property type="match status" value="1"/>
</dbReference>
<dbReference type="EMBL" id="QKZV01000006">
    <property type="protein sequence ID" value="PZX61922.1"/>
    <property type="molecule type" value="Genomic_DNA"/>
</dbReference>
<comment type="caution">
    <text evidence="2">The sequence shown here is derived from an EMBL/GenBank/DDBJ whole genome shotgun (WGS) entry which is preliminary data.</text>
</comment>
<keyword evidence="2" id="KW-0808">Transferase</keyword>
<proteinExistence type="predicted"/>
<organism evidence="2 3">
    <name type="scientific">Hydrotalea sandarakina</name>
    <dbReference type="NCBI Taxonomy" id="1004304"/>
    <lineage>
        <taxon>Bacteria</taxon>
        <taxon>Pseudomonadati</taxon>
        <taxon>Bacteroidota</taxon>
        <taxon>Chitinophagia</taxon>
        <taxon>Chitinophagales</taxon>
        <taxon>Chitinophagaceae</taxon>
        <taxon>Hydrotalea</taxon>
    </lineage>
</organism>
<dbReference type="PANTHER" id="PTHR43031">
    <property type="entry name" value="FAD-DEPENDENT OXIDOREDUCTASE"/>
    <property type="match status" value="1"/>
</dbReference>
<dbReference type="OrthoDB" id="9808735at2"/>
<dbReference type="InterPro" id="IPR050229">
    <property type="entry name" value="GlpE_sulfurtransferase"/>
</dbReference>
<sequence length="102" mass="11395">MNVISVDELKLKMDKGEKLNLIDVREPHENADFNIGGILLPLGKVQTMQIESIDNLKTEPVIVYCRSGNRSMQAAMLLEQFGFENVTNLAGGMLAWEAKFGR</sequence>
<dbReference type="PANTHER" id="PTHR43031:SF17">
    <property type="entry name" value="SULFURTRANSFERASE YTWF-RELATED"/>
    <property type="match status" value="1"/>
</dbReference>
<dbReference type="Gene3D" id="3.40.250.10">
    <property type="entry name" value="Rhodanese-like domain"/>
    <property type="match status" value="1"/>
</dbReference>
<name>A0A2W7TF34_9BACT</name>
<protein>
    <submittedName>
        <fullName evidence="2">Rhodanese-related sulfurtransferase</fullName>
    </submittedName>
</protein>
<evidence type="ECO:0000313" key="2">
    <source>
        <dbReference type="EMBL" id="PZX61922.1"/>
    </source>
</evidence>
<keyword evidence="3" id="KW-1185">Reference proteome</keyword>
<dbReference type="SUPFAM" id="SSF52821">
    <property type="entry name" value="Rhodanese/Cell cycle control phosphatase"/>
    <property type="match status" value="1"/>
</dbReference>